<organism evidence="2 3">
    <name type="scientific">Roseibium aggregatum</name>
    <dbReference type="NCBI Taxonomy" id="187304"/>
    <lineage>
        <taxon>Bacteria</taxon>
        <taxon>Pseudomonadati</taxon>
        <taxon>Pseudomonadota</taxon>
        <taxon>Alphaproteobacteria</taxon>
        <taxon>Hyphomicrobiales</taxon>
        <taxon>Stappiaceae</taxon>
        <taxon>Roseibium</taxon>
    </lineage>
</organism>
<proteinExistence type="predicted"/>
<dbReference type="InterPro" id="IPR007434">
    <property type="entry name" value="FemAB-like"/>
</dbReference>
<gene>
    <name evidence="2" type="ORF">LAL4801_00275</name>
</gene>
<accession>A0A0M6XVJ8</accession>
<dbReference type="Gene3D" id="3.40.630.30">
    <property type="match status" value="1"/>
</dbReference>
<keyword evidence="3" id="KW-1185">Reference proteome</keyword>
<feature type="region of interest" description="Disordered" evidence="1">
    <location>
        <begin position="1"/>
        <end position="20"/>
    </location>
</feature>
<dbReference type="Proteomes" id="UP000048926">
    <property type="component" value="Unassembled WGS sequence"/>
</dbReference>
<dbReference type="PANTHER" id="PTHR47017">
    <property type="entry name" value="ACYL-COA"/>
    <property type="match status" value="1"/>
</dbReference>
<evidence type="ECO:0000313" key="2">
    <source>
        <dbReference type="EMBL" id="CTQ41855.1"/>
    </source>
</evidence>
<sequence>MTSSRSTDGNSPAKDDGGQTATLRILSSLKDVTASNWDQVANPGWQLSGRGLLKKDPKCEALAELSGALGGSSEFAGEDIDFNPFLSHAFLEALEASGCATEATGWLPRHMVLEDSGGEVLGAVPAYLKSHSQGEYVFDHGWADAFYRAGGDYYPKLQISVPFTPATGRRFLTGAGVNREAGLQALAAGLVQVCQRSGASSVHTTFLTKPEWDSLGELGYLQRTDQQFHWENHGYDNFDGFLADLASRKRKAVKKERREALSAEGIEVEWVTGSDLTEAHWDAFYKFYMDTGSRKWGRPYLNRKFYSLINERLADRTLLVLAKRHGQYIAGALNFIGSHTLFGRHWGCTEHHPFLHFELCYYQAIDFAIANKLKRVEAGAQGAHKLARGYLPTTTYSAHWIAHEGLHQAVADFLEHERLAVERENEALAEHAPFRKIDQET</sequence>
<protein>
    <recommendedName>
        <fullName evidence="4">GNAT family N-acetyltransferase</fullName>
    </recommendedName>
</protein>
<dbReference type="InterPro" id="IPR016181">
    <property type="entry name" value="Acyl_CoA_acyltransferase"/>
</dbReference>
<dbReference type="SUPFAM" id="SSF55729">
    <property type="entry name" value="Acyl-CoA N-acyltransferases (Nat)"/>
    <property type="match status" value="1"/>
</dbReference>
<evidence type="ECO:0000313" key="3">
    <source>
        <dbReference type="Proteomes" id="UP000048926"/>
    </source>
</evidence>
<evidence type="ECO:0000256" key="1">
    <source>
        <dbReference type="SAM" id="MobiDB-lite"/>
    </source>
</evidence>
<reference evidence="3" key="1">
    <citation type="submission" date="2015-07" db="EMBL/GenBank/DDBJ databases">
        <authorList>
            <person name="Rodrigo-Torres Lidia"/>
            <person name="Arahal R.David."/>
        </authorList>
    </citation>
    <scope>NUCLEOTIDE SEQUENCE [LARGE SCALE GENOMIC DNA]</scope>
    <source>
        <strain evidence="3">CECT 4801</strain>
    </source>
</reference>
<name>A0A0M6XVJ8_9HYPH</name>
<dbReference type="PANTHER" id="PTHR47017:SF1">
    <property type="entry name" value="ACYL-COA"/>
    <property type="match status" value="1"/>
</dbReference>
<feature type="compositionally biased region" description="Polar residues" evidence="1">
    <location>
        <begin position="1"/>
        <end position="10"/>
    </location>
</feature>
<dbReference type="STRING" id="187304.B0E33_00290"/>
<dbReference type="EMBL" id="CXST01000001">
    <property type="protein sequence ID" value="CTQ41855.1"/>
    <property type="molecule type" value="Genomic_DNA"/>
</dbReference>
<evidence type="ECO:0008006" key="4">
    <source>
        <dbReference type="Google" id="ProtNLM"/>
    </source>
</evidence>
<dbReference type="Pfam" id="PF04339">
    <property type="entry name" value="FemAB_like"/>
    <property type="match status" value="1"/>
</dbReference>
<dbReference type="AlphaFoldDB" id="A0A0M6XVJ8"/>
<dbReference type="RefSeq" id="WP_187306516.1">
    <property type="nucleotide sequence ID" value="NZ_CXST01000001.1"/>
</dbReference>